<feature type="binding site" evidence="2">
    <location>
        <position position="71"/>
    </location>
    <ligand>
        <name>substrate</name>
    </ligand>
</feature>
<dbReference type="FunFam" id="3.40.1180.10:FF:000001">
    <property type="entry name" value="(2E,6E)-farnesyl-diphosphate-specific ditrans,polycis-undecaprenyl-diphosphate synthase"/>
    <property type="match status" value="1"/>
</dbReference>
<feature type="binding site" evidence="2">
    <location>
        <position position="35"/>
    </location>
    <ligand>
        <name>substrate</name>
    </ligand>
</feature>
<keyword evidence="2" id="KW-0460">Magnesium</keyword>
<gene>
    <name evidence="3" type="ORF">EDC19_0330</name>
</gene>
<dbReference type="Proteomes" id="UP000294545">
    <property type="component" value="Unassembled WGS sequence"/>
</dbReference>
<dbReference type="Pfam" id="PF01255">
    <property type="entry name" value="Prenyltransf"/>
    <property type="match status" value="1"/>
</dbReference>
<dbReference type="EMBL" id="SMGQ01000011">
    <property type="protein sequence ID" value="TCK97928.1"/>
    <property type="molecule type" value="Genomic_DNA"/>
</dbReference>
<feature type="active site" description="Proton acceptor" evidence="2">
    <location>
        <position position="70"/>
    </location>
</feature>
<feature type="binding site" evidence="2">
    <location>
        <position position="39"/>
    </location>
    <ligand>
        <name>substrate</name>
    </ligand>
</feature>
<evidence type="ECO:0000313" key="3">
    <source>
        <dbReference type="EMBL" id="TCK97928.1"/>
    </source>
</evidence>
<dbReference type="PROSITE" id="PS01066">
    <property type="entry name" value="UPP_SYNTHASE"/>
    <property type="match status" value="1"/>
</dbReference>
<dbReference type="CDD" id="cd00475">
    <property type="entry name" value="Cis_IPPS"/>
    <property type="match status" value="1"/>
</dbReference>
<dbReference type="PANTHER" id="PTHR10291">
    <property type="entry name" value="DEHYDRODOLICHYL DIPHOSPHATE SYNTHASE FAMILY MEMBER"/>
    <property type="match status" value="1"/>
</dbReference>
<feature type="binding site" evidence="2">
    <location>
        <begin position="196"/>
        <end position="198"/>
    </location>
    <ligand>
        <name>substrate</name>
    </ligand>
</feature>
<comment type="caution">
    <text evidence="3">The sequence shown here is derived from an EMBL/GenBank/DDBJ whole genome shotgun (WGS) entry which is preliminary data.</text>
</comment>
<feature type="active site" evidence="2">
    <location>
        <position position="22"/>
    </location>
</feature>
<feature type="binding site" evidence="2">
    <location>
        <position position="209"/>
    </location>
    <ligand>
        <name>Mg(2+)</name>
        <dbReference type="ChEBI" id="CHEBI:18420"/>
    </ligand>
</feature>
<dbReference type="NCBIfam" id="NF011405">
    <property type="entry name" value="PRK14830.1"/>
    <property type="match status" value="1"/>
</dbReference>
<accession>A0A4R1MXD9</accession>
<dbReference type="SUPFAM" id="SSF64005">
    <property type="entry name" value="Undecaprenyl diphosphate synthase"/>
    <property type="match status" value="1"/>
</dbReference>
<keyword evidence="1 2" id="KW-0808">Transferase</keyword>
<feature type="binding site" evidence="2">
    <location>
        <begin position="23"/>
        <end position="26"/>
    </location>
    <ligand>
        <name>substrate</name>
    </ligand>
</feature>
<keyword evidence="2" id="KW-0479">Metal-binding</keyword>
<dbReference type="AlphaFoldDB" id="A0A4R1MXD9"/>
<sequence length="242" mass="28656">MVTRIIEGNEMKIPNHLAIIMDGNGRWAKSKNKPRKYGHSQGSNTLEQVCKDVYDLGVKYLTVYAFSTENWNRPEDEINALMDLLRKFLKESIKKSKKNNMRVKVIGTRENLDKDIIESINQLEEETKDLDGLTLLIALNYGSRNEIIRAIKKVIIDYDNKKINIDEFKESMFDHYLDTQKIPDPDLLIRTSGEKRISNFLLWQLAYTEFYFTEKFWPDFNKQELIKAIIYYNQRERRFGKI</sequence>
<dbReference type="Gene3D" id="3.40.1180.10">
    <property type="entry name" value="Decaprenyl diphosphate synthase-like"/>
    <property type="match status" value="1"/>
</dbReference>
<dbReference type="EC" id="2.5.1.-" evidence="2"/>
<dbReference type="InterPro" id="IPR001441">
    <property type="entry name" value="UPP_synth-like"/>
</dbReference>
<dbReference type="GO" id="GO:0000287">
    <property type="term" value="F:magnesium ion binding"/>
    <property type="evidence" value="ECO:0007669"/>
    <property type="project" value="UniProtKB-UniRule"/>
</dbReference>
<dbReference type="NCBIfam" id="TIGR00055">
    <property type="entry name" value="uppS"/>
    <property type="match status" value="1"/>
</dbReference>
<evidence type="ECO:0000313" key="4">
    <source>
        <dbReference type="Proteomes" id="UP000294545"/>
    </source>
</evidence>
<comment type="similarity">
    <text evidence="2">Belongs to the UPP synthase family.</text>
</comment>
<dbReference type="GO" id="GO:0045547">
    <property type="term" value="F:ditrans,polycis-polyprenyl diphosphate synthase [(2E,6E)-farnesyl diphosphate specific] activity"/>
    <property type="evidence" value="ECO:0007669"/>
    <property type="project" value="TreeGrafter"/>
</dbReference>
<comment type="subunit">
    <text evidence="2">Homodimer.</text>
</comment>
<feature type="binding site" evidence="2">
    <location>
        <position position="73"/>
    </location>
    <ligand>
        <name>substrate</name>
    </ligand>
</feature>
<evidence type="ECO:0000256" key="2">
    <source>
        <dbReference type="HAMAP-Rule" id="MF_01139"/>
    </source>
</evidence>
<protein>
    <recommendedName>
        <fullName evidence="2">Isoprenyl transferase</fullName>
        <ecNumber evidence="2">2.5.1.-</ecNumber>
    </recommendedName>
</protein>
<comment type="function">
    <text evidence="2">Catalyzes the condensation of isopentenyl diphosphate (IPP) with allylic pyrophosphates generating different type of terpenoids.</text>
</comment>
<proteinExistence type="inferred from homology"/>
<name>A0A4R1MXD9_9FIRM</name>
<feature type="binding site" evidence="2">
    <location>
        <position position="27"/>
    </location>
    <ligand>
        <name>substrate</name>
    </ligand>
</feature>
<dbReference type="GO" id="GO:0016094">
    <property type="term" value="P:polyprenol biosynthetic process"/>
    <property type="evidence" value="ECO:0007669"/>
    <property type="project" value="TreeGrafter"/>
</dbReference>
<comment type="cofactor">
    <cofactor evidence="2">
        <name>Mg(2+)</name>
        <dbReference type="ChEBI" id="CHEBI:18420"/>
    </cofactor>
    <text evidence="2">Binds 2 magnesium ions per subunit.</text>
</comment>
<feature type="binding site" evidence="2">
    <location>
        <position position="22"/>
    </location>
    <ligand>
        <name>Mg(2+)</name>
        <dbReference type="ChEBI" id="CHEBI:18420"/>
    </ligand>
</feature>
<evidence type="ECO:0000256" key="1">
    <source>
        <dbReference type="ARBA" id="ARBA00022679"/>
    </source>
</evidence>
<feature type="binding site" evidence="2">
    <location>
        <position position="190"/>
    </location>
    <ligand>
        <name>substrate</name>
    </ligand>
</feature>
<dbReference type="PANTHER" id="PTHR10291:SF0">
    <property type="entry name" value="DEHYDRODOLICHYL DIPHOSPHATE SYNTHASE 2"/>
    <property type="match status" value="1"/>
</dbReference>
<dbReference type="InterPro" id="IPR036424">
    <property type="entry name" value="UPP_synth-like_sf"/>
</dbReference>
<reference evidence="3 4" key="1">
    <citation type="submission" date="2019-03" db="EMBL/GenBank/DDBJ databases">
        <title>Genomic Encyclopedia of Type Strains, Phase IV (KMG-IV): sequencing the most valuable type-strain genomes for metagenomic binning, comparative biology and taxonomic classification.</title>
        <authorList>
            <person name="Goeker M."/>
        </authorList>
    </citation>
    <scope>NUCLEOTIDE SEQUENCE [LARGE SCALE GENOMIC DNA]</scope>
    <source>
        <strain evidence="3 4">DSM 24176</strain>
    </source>
</reference>
<organism evidence="3 4">
    <name type="scientific">Natranaerovirga hydrolytica</name>
    <dbReference type="NCBI Taxonomy" id="680378"/>
    <lineage>
        <taxon>Bacteria</taxon>
        <taxon>Bacillati</taxon>
        <taxon>Bacillota</taxon>
        <taxon>Clostridia</taxon>
        <taxon>Lachnospirales</taxon>
        <taxon>Natranaerovirgaceae</taxon>
        <taxon>Natranaerovirga</taxon>
    </lineage>
</organism>
<dbReference type="InterPro" id="IPR018520">
    <property type="entry name" value="UPP_synth-like_CS"/>
</dbReference>
<dbReference type="HAMAP" id="MF_01139">
    <property type="entry name" value="ISPT"/>
    <property type="match status" value="1"/>
</dbReference>
<feature type="binding site" evidence="2">
    <location>
        <begin position="67"/>
        <end position="69"/>
    </location>
    <ligand>
        <name>substrate</name>
    </ligand>
</feature>
<keyword evidence="4" id="KW-1185">Reference proteome</keyword>